<evidence type="ECO:0000256" key="7">
    <source>
        <dbReference type="ARBA" id="ARBA00022842"/>
    </source>
</evidence>
<dbReference type="HAMAP" id="MF_00336">
    <property type="entry name" value="BioD"/>
    <property type="match status" value="1"/>
</dbReference>
<comment type="pathway">
    <text evidence="9">Cofactor biosynthesis; biotin biosynthesis; biotin from 7,8-diaminononanoate: step 1/2.</text>
</comment>
<dbReference type="PIRSF" id="PIRSF006755">
    <property type="entry name" value="DTB_synth"/>
    <property type="match status" value="1"/>
</dbReference>
<feature type="binding site" evidence="9">
    <location>
        <position position="49"/>
    </location>
    <ligand>
        <name>substrate</name>
    </ligand>
</feature>
<evidence type="ECO:0000256" key="3">
    <source>
        <dbReference type="ARBA" id="ARBA00022723"/>
    </source>
</evidence>
<feature type="binding site" evidence="9">
    <location>
        <begin position="120"/>
        <end position="123"/>
    </location>
    <ligand>
        <name>ATP</name>
        <dbReference type="ChEBI" id="CHEBI:30616"/>
    </ligand>
</feature>
<keyword evidence="2 9" id="KW-0436">Ligase</keyword>
<dbReference type="EC" id="6.3.3.3" evidence="9"/>
<dbReference type="SUPFAM" id="SSF52540">
    <property type="entry name" value="P-loop containing nucleoside triphosphate hydrolases"/>
    <property type="match status" value="1"/>
</dbReference>
<comment type="cofactor">
    <cofactor evidence="9">
        <name>Mg(2+)</name>
        <dbReference type="ChEBI" id="CHEBI:18420"/>
    </cofactor>
</comment>
<feature type="active site" evidence="9">
    <location>
        <position position="45"/>
    </location>
</feature>
<feature type="binding site" evidence="9">
    <location>
        <position position="120"/>
    </location>
    <ligand>
        <name>Mg(2+)</name>
        <dbReference type="ChEBI" id="CHEBI:18420"/>
    </ligand>
</feature>
<evidence type="ECO:0000313" key="10">
    <source>
        <dbReference type="EMBL" id="NOU64511.1"/>
    </source>
</evidence>
<comment type="subcellular location">
    <subcellularLocation>
        <location evidence="9">Cytoplasm</location>
    </subcellularLocation>
</comment>
<keyword evidence="1 9" id="KW-0963">Cytoplasm</keyword>
<accession>A0ABX1X7Z8</accession>
<evidence type="ECO:0000256" key="1">
    <source>
        <dbReference type="ARBA" id="ARBA00022490"/>
    </source>
</evidence>
<dbReference type="Pfam" id="PF13500">
    <property type="entry name" value="AAA_26"/>
    <property type="match status" value="1"/>
</dbReference>
<evidence type="ECO:0000256" key="9">
    <source>
        <dbReference type="HAMAP-Rule" id="MF_00336"/>
    </source>
</evidence>
<protein>
    <recommendedName>
        <fullName evidence="9">ATP-dependent dethiobiotin synthetase BioD</fullName>
        <ecNumber evidence="9">6.3.3.3</ecNumber>
    </recommendedName>
    <alternativeName>
        <fullName evidence="9">DTB synthetase</fullName>
        <shortName evidence="9">DTBS</shortName>
    </alternativeName>
    <alternativeName>
        <fullName evidence="9">Dethiobiotin synthase</fullName>
    </alternativeName>
</protein>
<evidence type="ECO:0000256" key="5">
    <source>
        <dbReference type="ARBA" id="ARBA00022756"/>
    </source>
</evidence>
<dbReference type="PANTHER" id="PTHR43210">
    <property type="entry name" value="DETHIOBIOTIN SYNTHETASE"/>
    <property type="match status" value="1"/>
</dbReference>
<keyword evidence="3 9" id="KW-0479">Metal-binding</keyword>
<comment type="catalytic activity">
    <reaction evidence="8">
        <text>(7R,8S)-8-amino-7-(carboxyamino)nonanoate + ATP = (4R,5S)-dethiobiotin + ADP + phosphate + H(+)</text>
        <dbReference type="Rhea" id="RHEA:63684"/>
        <dbReference type="ChEBI" id="CHEBI:15378"/>
        <dbReference type="ChEBI" id="CHEBI:30616"/>
        <dbReference type="ChEBI" id="CHEBI:43474"/>
        <dbReference type="ChEBI" id="CHEBI:149470"/>
        <dbReference type="ChEBI" id="CHEBI:149473"/>
        <dbReference type="ChEBI" id="CHEBI:456216"/>
    </reaction>
</comment>
<evidence type="ECO:0000256" key="4">
    <source>
        <dbReference type="ARBA" id="ARBA00022741"/>
    </source>
</evidence>
<dbReference type="NCBIfam" id="TIGR00347">
    <property type="entry name" value="bioD"/>
    <property type="match status" value="1"/>
</dbReference>
<feature type="binding site" evidence="9">
    <location>
        <position position="220"/>
    </location>
    <ligand>
        <name>ATP</name>
        <dbReference type="ChEBI" id="CHEBI:30616"/>
    </ligand>
</feature>
<keyword evidence="11" id="KW-1185">Reference proteome</keyword>
<dbReference type="Gene3D" id="3.40.50.300">
    <property type="entry name" value="P-loop containing nucleotide triphosphate hydrolases"/>
    <property type="match status" value="1"/>
</dbReference>
<comment type="similarity">
    <text evidence="9">Belongs to the dethiobiotin synthetase family.</text>
</comment>
<keyword evidence="7 9" id="KW-0460">Magnesium</keyword>
<dbReference type="Proteomes" id="UP000653578">
    <property type="component" value="Unassembled WGS sequence"/>
</dbReference>
<sequence length="246" mass="26414">MSKESVERIRGLFVTGTDTGVGKTMVTAAITAALRAEGRNVGVWKPVQSGARLGSGLTDSERLLQITGIDERPEDVAPFTFDAPLTPLLAAKQAGVILTLKELIAAGVPLTKRYEALLIEGAGGVGVPLTHDSLMVDLISELRIPALIIARSSLGTINHTLLTVSFLRAHGVPIVGIIMNDGDWSNPSDDPSMATNAKLIEQYSSTKVLGRFPRLHANSNSEMFIQTVRQTIQLGPIRQVLKYIHT</sequence>
<dbReference type="CDD" id="cd03109">
    <property type="entry name" value="DTBS"/>
    <property type="match status" value="1"/>
</dbReference>
<dbReference type="PANTHER" id="PTHR43210:SF2">
    <property type="entry name" value="ATP-DEPENDENT DETHIOBIOTIN SYNTHETASE BIOD 2"/>
    <property type="match status" value="1"/>
</dbReference>
<comment type="subunit">
    <text evidence="9">Homodimer.</text>
</comment>
<evidence type="ECO:0000256" key="8">
    <source>
        <dbReference type="ARBA" id="ARBA00047386"/>
    </source>
</evidence>
<keyword evidence="4 9" id="KW-0547">Nucleotide-binding</keyword>
<comment type="caution">
    <text evidence="10">The sequence shown here is derived from an EMBL/GenBank/DDBJ whole genome shotgun (WGS) entry which is preliminary data.</text>
</comment>
<gene>
    <name evidence="9 10" type="primary">bioD</name>
    <name evidence="10" type="ORF">GC096_10765</name>
</gene>
<name>A0ABX1X7Z8_9BACL</name>
<evidence type="ECO:0000256" key="2">
    <source>
        <dbReference type="ARBA" id="ARBA00022598"/>
    </source>
</evidence>
<feature type="binding site" evidence="9">
    <location>
        <position position="59"/>
    </location>
    <ligand>
        <name>Mg(2+)</name>
        <dbReference type="ChEBI" id="CHEBI:18420"/>
    </ligand>
</feature>
<comment type="function">
    <text evidence="9">Catalyzes a mechanistically unusual reaction, the ATP-dependent insertion of CO2 between the N7 and N8 nitrogen atoms of 7,8-diaminopelargonic acid (DAPA, also called 7,8-diammoniononanoate) to form a ureido ring.</text>
</comment>
<dbReference type="EMBL" id="WHNY01000035">
    <property type="protein sequence ID" value="NOU64511.1"/>
    <property type="molecule type" value="Genomic_DNA"/>
</dbReference>
<organism evidence="10 11">
    <name type="scientific">Paenibacillus plantarum</name>
    <dbReference type="NCBI Taxonomy" id="2654975"/>
    <lineage>
        <taxon>Bacteria</taxon>
        <taxon>Bacillati</taxon>
        <taxon>Bacillota</taxon>
        <taxon>Bacilli</taxon>
        <taxon>Bacillales</taxon>
        <taxon>Paenibacillaceae</taxon>
        <taxon>Paenibacillus</taxon>
    </lineage>
</organism>
<dbReference type="InterPro" id="IPR027417">
    <property type="entry name" value="P-loop_NTPase"/>
</dbReference>
<dbReference type="GO" id="GO:0004141">
    <property type="term" value="F:dethiobiotin synthase activity"/>
    <property type="evidence" value="ECO:0007669"/>
    <property type="project" value="UniProtKB-EC"/>
</dbReference>
<feature type="binding site" evidence="9">
    <location>
        <begin position="213"/>
        <end position="215"/>
    </location>
    <ligand>
        <name>ATP</name>
        <dbReference type="ChEBI" id="CHEBI:30616"/>
    </ligand>
</feature>
<comment type="catalytic activity">
    <reaction evidence="9">
        <text>(7R,8S)-7,8-diammoniononanoate + CO2 + ATP = (4R,5S)-dethiobiotin + ADP + phosphate + 3 H(+)</text>
        <dbReference type="Rhea" id="RHEA:15805"/>
        <dbReference type="ChEBI" id="CHEBI:15378"/>
        <dbReference type="ChEBI" id="CHEBI:16526"/>
        <dbReference type="ChEBI" id="CHEBI:30616"/>
        <dbReference type="ChEBI" id="CHEBI:43474"/>
        <dbReference type="ChEBI" id="CHEBI:149469"/>
        <dbReference type="ChEBI" id="CHEBI:149473"/>
        <dbReference type="ChEBI" id="CHEBI:456216"/>
        <dbReference type="EC" id="6.3.3.3"/>
    </reaction>
</comment>
<feature type="binding site" evidence="9">
    <location>
        <position position="59"/>
    </location>
    <ligand>
        <name>ATP</name>
        <dbReference type="ChEBI" id="CHEBI:30616"/>
    </ligand>
</feature>
<dbReference type="RefSeq" id="WP_171630238.1">
    <property type="nucleotide sequence ID" value="NZ_WHNY01000035.1"/>
</dbReference>
<feature type="binding site" evidence="9">
    <location>
        <begin position="180"/>
        <end position="181"/>
    </location>
    <ligand>
        <name>ATP</name>
        <dbReference type="ChEBI" id="CHEBI:30616"/>
    </ligand>
</feature>
<proteinExistence type="inferred from homology"/>
<reference evidence="10 11" key="1">
    <citation type="submission" date="2019-10" db="EMBL/GenBank/DDBJ databases">
        <title>Description of Paenibacillus humi sp. nov.</title>
        <authorList>
            <person name="Carlier A."/>
            <person name="Qi S."/>
        </authorList>
    </citation>
    <scope>NUCLEOTIDE SEQUENCE [LARGE SCALE GENOMIC DNA]</scope>
    <source>
        <strain evidence="10 11">LMG 31461</strain>
    </source>
</reference>
<evidence type="ECO:0000256" key="6">
    <source>
        <dbReference type="ARBA" id="ARBA00022840"/>
    </source>
</evidence>
<keyword evidence="5 9" id="KW-0093">Biotin biosynthesis</keyword>
<feature type="binding site" evidence="9">
    <location>
        <position position="24"/>
    </location>
    <ligand>
        <name>Mg(2+)</name>
        <dbReference type="ChEBI" id="CHEBI:18420"/>
    </ligand>
</feature>
<evidence type="ECO:0000313" key="11">
    <source>
        <dbReference type="Proteomes" id="UP000653578"/>
    </source>
</evidence>
<keyword evidence="6 9" id="KW-0067">ATP-binding</keyword>
<dbReference type="InterPro" id="IPR004472">
    <property type="entry name" value="DTB_synth_BioD"/>
</dbReference>
<comment type="caution">
    <text evidence="9">Lacks conserved residue(s) required for the propagation of feature annotation.</text>
</comment>